<comment type="caution">
    <text evidence="1">The sequence shown here is derived from an EMBL/GenBank/DDBJ whole genome shotgun (WGS) entry which is preliminary data.</text>
</comment>
<accession>A0A2G2VYY3</accession>
<dbReference type="EMBL" id="MLFT02000009">
    <property type="protein sequence ID" value="PHT38185.1"/>
    <property type="molecule type" value="Genomic_DNA"/>
</dbReference>
<sequence length="239" mass="26183">MLPLHPGLYELKDDDAALPYATRWIRGIERNTESHHTLIAIRDQIDHMKEVQDRHGKLVVPVHGDVLRDYALWFLQNGRLLIGNPTIKDIPDMAGLYSIRPIKLPSHPVDGKPRRDMEAVCLSYRSSIGDGYILDKAGLSGTQNIGQTFTQHTAFADKTNSLFGNTNEIFDLLTSGRSLESLLGYARPTSSGFHLLDKGTAQGGRTPSQEKIVPVQAAGGIIAGATASFITTPLDNIKT</sequence>
<dbReference type="Proteomes" id="UP000224567">
    <property type="component" value="Unassembled WGS sequence"/>
</dbReference>
<keyword evidence="2" id="KW-1185">Reference proteome</keyword>
<gene>
    <name evidence="1" type="ORF">CQW23_21758</name>
</gene>
<dbReference type="AlphaFoldDB" id="A0A2G2VYY3"/>
<reference evidence="1 2" key="1">
    <citation type="journal article" date="2017" name="Genome Biol.">
        <title>New reference genome sequences of hot pepper reveal the massive evolution of plant disease-resistance genes by retroduplication.</title>
        <authorList>
            <person name="Kim S."/>
            <person name="Park J."/>
            <person name="Yeom S.I."/>
            <person name="Kim Y.M."/>
            <person name="Seo E."/>
            <person name="Kim K.T."/>
            <person name="Kim M.S."/>
            <person name="Lee J.M."/>
            <person name="Cheong K."/>
            <person name="Shin H.S."/>
            <person name="Kim S.B."/>
            <person name="Han K."/>
            <person name="Lee J."/>
            <person name="Park M."/>
            <person name="Lee H.A."/>
            <person name="Lee H.Y."/>
            <person name="Lee Y."/>
            <person name="Oh S."/>
            <person name="Lee J.H."/>
            <person name="Choi E."/>
            <person name="Choi E."/>
            <person name="Lee S.E."/>
            <person name="Jeon J."/>
            <person name="Kim H."/>
            <person name="Choi G."/>
            <person name="Song H."/>
            <person name="Lee J."/>
            <person name="Lee S.C."/>
            <person name="Kwon J.K."/>
            <person name="Lee H.Y."/>
            <person name="Koo N."/>
            <person name="Hong Y."/>
            <person name="Kim R.W."/>
            <person name="Kang W.H."/>
            <person name="Huh J.H."/>
            <person name="Kang B.C."/>
            <person name="Yang T.J."/>
            <person name="Lee Y.H."/>
            <person name="Bennetzen J.L."/>
            <person name="Choi D."/>
        </authorList>
    </citation>
    <scope>NUCLEOTIDE SEQUENCE [LARGE SCALE GENOMIC DNA]</scope>
    <source>
        <strain evidence="2">cv. PBC81</strain>
    </source>
</reference>
<evidence type="ECO:0000313" key="2">
    <source>
        <dbReference type="Proteomes" id="UP000224567"/>
    </source>
</evidence>
<evidence type="ECO:0000313" key="1">
    <source>
        <dbReference type="EMBL" id="PHT38185.1"/>
    </source>
</evidence>
<reference evidence="2" key="2">
    <citation type="journal article" date="2017" name="J. Anim. Genet.">
        <title>Multiple reference genome sequences of hot pepper reveal the massive evolution of plant disease resistance genes by retroduplication.</title>
        <authorList>
            <person name="Kim S."/>
            <person name="Park J."/>
            <person name="Yeom S.-I."/>
            <person name="Kim Y.-M."/>
            <person name="Seo E."/>
            <person name="Kim K.-T."/>
            <person name="Kim M.-S."/>
            <person name="Lee J.M."/>
            <person name="Cheong K."/>
            <person name="Shin H.-S."/>
            <person name="Kim S.-B."/>
            <person name="Han K."/>
            <person name="Lee J."/>
            <person name="Park M."/>
            <person name="Lee H.-A."/>
            <person name="Lee H.-Y."/>
            <person name="Lee Y."/>
            <person name="Oh S."/>
            <person name="Lee J.H."/>
            <person name="Choi E."/>
            <person name="Choi E."/>
            <person name="Lee S.E."/>
            <person name="Jeon J."/>
            <person name="Kim H."/>
            <person name="Choi G."/>
            <person name="Song H."/>
            <person name="Lee J."/>
            <person name="Lee S.-C."/>
            <person name="Kwon J.-K."/>
            <person name="Lee H.-Y."/>
            <person name="Koo N."/>
            <person name="Hong Y."/>
            <person name="Kim R.W."/>
            <person name="Kang W.-H."/>
            <person name="Huh J.H."/>
            <person name="Kang B.-C."/>
            <person name="Yang T.-J."/>
            <person name="Lee Y.-H."/>
            <person name="Bennetzen J.L."/>
            <person name="Choi D."/>
        </authorList>
    </citation>
    <scope>NUCLEOTIDE SEQUENCE [LARGE SCALE GENOMIC DNA]</scope>
    <source>
        <strain evidence="2">cv. PBC81</strain>
    </source>
</reference>
<proteinExistence type="predicted"/>
<organism evidence="1 2">
    <name type="scientific">Capsicum baccatum</name>
    <name type="common">Peruvian pepper</name>
    <dbReference type="NCBI Taxonomy" id="33114"/>
    <lineage>
        <taxon>Eukaryota</taxon>
        <taxon>Viridiplantae</taxon>
        <taxon>Streptophyta</taxon>
        <taxon>Embryophyta</taxon>
        <taxon>Tracheophyta</taxon>
        <taxon>Spermatophyta</taxon>
        <taxon>Magnoliopsida</taxon>
        <taxon>eudicotyledons</taxon>
        <taxon>Gunneridae</taxon>
        <taxon>Pentapetalae</taxon>
        <taxon>asterids</taxon>
        <taxon>lamiids</taxon>
        <taxon>Solanales</taxon>
        <taxon>Solanaceae</taxon>
        <taxon>Solanoideae</taxon>
        <taxon>Capsiceae</taxon>
        <taxon>Capsicum</taxon>
    </lineage>
</organism>
<name>A0A2G2VYY3_CAPBA</name>
<protein>
    <submittedName>
        <fullName evidence="1">Uncharacterized protein</fullName>
    </submittedName>
</protein>